<dbReference type="SUPFAM" id="SSF103473">
    <property type="entry name" value="MFS general substrate transporter"/>
    <property type="match status" value="1"/>
</dbReference>
<feature type="transmembrane region" description="Helical" evidence="3">
    <location>
        <begin position="21"/>
        <end position="41"/>
    </location>
</feature>
<evidence type="ECO:0008006" key="6">
    <source>
        <dbReference type="Google" id="ProtNLM"/>
    </source>
</evidence>
<accession>K5UUT3</accession>
<name>K5UUT3_PHACS</name>
<dbReference type="Pfam" id="PF07690">
    <property type="entry name" value="MFS_1"/>
    <property type="match status" value="1"/>
</dbReference>
<reference evidence="4 5" key="1">
    <citation type="journal article" date="2012" name="BMC Genomics">
        <title>Comparative genomics of the white-rot fungi, Phanerochaete carnosa and P. chrysosporium, to elucidate the genetic basis of the distinct wood types they colonize.</title>
        <authorList>
            <person name="Suzuki H."/>
            <person name="MacDonald J."/>
            <person name="Syed K."/>
            <person name="Salamov A."/>
            <person name="Hori C."/>
            <person name="Aerts A."/>
            <person name="Henrissat B."/>
            <person name="Wiebenga A."/>
            <person name="vanKuyk P.A."/>
            <person name="Barry K."/>
            <person name="Lindquist E."/>
            <person name="LaButti K."/>
            <person name="Lapidus A."/>
            <person name="Lucas S."/>
            <person name="Coutinho P."/>
            <person name="Gong Y."/>
            <person name="Samejima M."/>
            <person name="Mahadevan R."/>
            <person name="Abou-Zaid M."/>
            <person name="de Vries R.P."/>
            <person name="Igarashi K."/>
            <person name="Yadav J.S."/>
            <person name="Grigoriev I.V."/>
            <person name="Master E.R."/>
        </authorList>
    </citation>
    <scope>NUCLEOTIDE SEQUENCE [LARGE SCALE GENOMIC DNA]</scope>
    <source>
        <strain evidence="4 5">HHB-10118-sp</strain>
    </source>
</reference>
<feature type="transmembrane region" description="Helical" evidence="3">
    <location>
        <begin position="301"/>
        <end position="329"/>
    </location>
</feature>
<dbReference type="InterPro" id="IPR036259">
    <property type="entry name" value="MFS_trans_sf"/>
</dbReference>
<dbReference type="KEGG" id="pco:PHACADRAFT_98814"/>
<keyword evidence="3" id="KW-0472">Membrane</keyword>
<gene>
    <name evidence="4" type="ORF">PHACADRAFT_98814</name>
</gene>
<feature type="transmembrane region" description="Helical" evidence="3">
    <location>
        <begin position="409"/>
        <end position="430"/>
    </location>
</feature>
<dbReference type="HOGENOM" id="CLU_001265_1_2_1"/>
<dbReference type="EMBL" id="JH930474">
    <property type="protein sequence ID" value="EKM53771.1"/>
    <property type="molecule type" value="Genomic_DNA"/>
</dbReference>
<protein>
    <recommendedName>
        <fullName evidence="6">Major facilitator superfamily (MFS) profile domain-containing protein</fullName>
    </recommendedName>
</protein>
<dbReference type="PANTHER" id="PTHR11360:SF287">
    <property type="entry name" value="MFS MONOCARBOXYLATE TRANSPORTER"/>
    <property type="match status" value="1"/>
</dbReference>
<feature type="transmembrane region" description="Helical" evidence="3">
    <location>
        <begin position="232"/>
        <end position="255"/>
    </location>
</feature>
<comment type="similarity">
    <text evidence="2">Belongs to the major facilitator superfamily. Monocarboxylate porter (TC 2.A.1.13) family.</text>
</comment>
<sequence length="454" mass="48772">MSPNRPVTEITLAPIDRGFSAWATVVASSALGCLVWGFPNSSGALLAEYMKDPLYSSQKNAASTLPLIGTLSTGILYCSGIIIYPPIYYYPRLRKIYLWSGVFICFPSLLGASYTTNVKLLIVLQGVVYSIGASLVYYPILSYLSEWFVQRRGLASGIVVAADNIGGVLFPIIIPTLVKHFGIMITTRIYAVMLAVCLLPAVPFMKARLPESRVGSPTRHPATRSWVHDRRFWFFVTINTIQGFAHFVPLTWLPTFATSLGLTTSQASLTLTLANATSIIAGFVVGWLSDRCNIWALASTLLLLSSLATLMLWGVASFSFAGVLAYGAVYGVTAGSWSSLWSGFVRPLALGDPSVATTIINLMMFSRGVGSIASTPISTALQHSKLVVALGSGVTKTGFAVDGGRYTAVIIYTGACFACAASVTVLGWIFDKRRGIGGAEEACDVFRDRITEKA</sequence>
<dbReference type="PROSITE" id="PS51257">
    <property type="entry name" value="PROKAR_LIPOPROTEIN"/>
    <property type="match status" value="1"/>
</dbReference>
<feature type="transmembrane region" description="Helical" evidence="3">
    <location>
        <begin position="61"/>
        <end position="84"/>
    </location>
</feature>
<organism evidence="4 5">
    <name type="scientific">Phanerochaete carnosa (strain HHB-10118-sp)</name>
    <name type="common">White-rot fungus</name>
    <name type="synonym">Peniophora carnosa</name>
    <dbReference type="NCBI Taxonomy" id="650164"/>
    <lineage>
        <taxon>Eukaryota</taxon>
        <taxon>Fungi</taxon>
        <taxon>Dikarya</taxon>
        <taxon>Basidiomycota</taxon>
        <taxon>Agaricomycotina</taxon>
        <taxon>Agaricomycetes</taxon>
        <taxon>Polyporales</taxon>
        <taxon>Phanerochaetaceae</taxon>
        <taxon>Phanerochaete</taxon>
    </lineage>
</organism>
<dbReference type="OrthoDB" id="2213137at2759"/>
<comment type="subcellular location">
    <subcellularLocation>
        <location evidence="1">Membrane</location>
        <topology evidence="1">Multi-pass membrane protein</topology>
    </subcellularLocation>
</comment>
<evidence type="ECO:0000256" key="2">
    <source>
        <dbReference type="ARBA" id="ARBA00006727"/>
    </source>
</evidence>
<evidence type="ECO:0000313" key="5">
    <source>
        <dbReference type="Proteomes" id="UP000008370"/>
    </source>
</evidence>
<feature type="transmembrane region" description="Helical" evidence="3">
    <location>
        <begin position="267"/>
        <end position="289"/>
    </location>
</feature>
<dbReference type="InParanoid" id="K5UUT3"/>
<evidence type="ECO:0000256" key="1">
    <source>
        <dbReference type="ARBA" id="ARBA00004141"/>
    </source>
</evidence>
<keyword evidence="3" id="KW-1133">Transmembrane helix</keyword>
<dbReference type="Gene3D" id="1.20.1250.20">
    <property type="entry name" value="MFS general substrate transporter like domains"/>
    <property type="match status" value="2"/>
</dbReference>
<keyword evidence="3" id="KW-0812">Transmembrane</keyword>
<dbReference type="GO" id="GO:0022857">
    <property type="term" value="F:transmembrane transporter activity"/>
    <property type="evidence" value="ECO:0007669"/>
    <property type="project" value="InterPro"/>
</dbReference>
<dbReference type="AlphaFoldDB" id="K5UUT3"/>
<dbReference type="RefSeq" id="XP_007398449.1">
    <property type="nucleotide sequence ID" value="XM_007398387.1"/>
</dbReference>
<evidence type="ECO:0000256" key="3">
    <source>
        <dbReference type="SAM" id="Phobius"/>
    </source>
</evidence>
<dbReference type="GeneID" id="18921025"/>
<dbReference type="InterPro" id="IPR050327">
    <property type="entry name" value="Proton-linked_MCT"/>
</dbReference>
<feature type="transmembrane region" description="Helical" evidence="3">
    <location>
        <begin position="120"/>
        <end position="141"/>
    </location>
</feature>
<proteinExistence type="inferred from homology"/>
<dbReference type="PANTHER" id="PTHR11360">
    <property type="entry name" value="MONOCARBOXYLATE TRANSPORTER"/>
    <property type="match status" value="1"/>
</dbReference>
<feature type="transmembrane region" description="Helical" evidence="3">
    <location>
        <begin position="153"/>
        <end position="174"/>
    </location>
</feature>
<feature type="transmembrane region" description="Helical" evidence="3">
    <location>
        <begin position="180"/>
        <end position="202"/>
    </location>
</feature>
<keyword evidence="5" id="KW-1185">Reference proteome</keyword>
<dbReference type="GO" id="GO:0016020">
    <property type="term" value="C:membrane"/>
    <property type="evidence" value="ECO:0007669"/>
    <property type="project" value="UniProtKB-SubCell"/>
</dbReference>
<dbReference type="Proteomes" id="UP000008370">
    <property type="component" value="Unassembled WGS sequence"/>
</dbReference>
<feature type="transmembrane region" description="Helical" evidence="3">
    <location>
        <begin position="96"/>
        <end position="114"/>
    </location>
</feature>
<evidence type="ECO:0000313" key="4">
    <source>
        <dbReference type="EMBL" id="EKM53771.1"/>
    </source>
</evidence>
<dbReference type="InterPro" id="IPR011701">
    <property type="entry name" value="MFS"/>
</dbReference>